<gene>
    <name evidence="1" type="ORF">TVAG_491150</name>
</gene>
<evidence type="ECO:0000313" key="2">
    <source>
        <dbReference type="Proteomes" id="UP000001542"/>
    </source>
</evidence>
<dbReference type="InParanoid" id="A2E058"/>
<accession>A2E058</accession>
<dbReference type="Proteomes" id="UP000001542">
    <property type="component" value="Unassembled WGS sequence"/>
</dbReference>
<sequence length="88" mass="9840">MQNPWFDVDDFDDSEDANGSCFMGVFNRHPAEIAASLPRPSTPFGYPQRMSIQTKFSDEYSSSSCEAESPVIHSRPQNIFQGSLVSVF</sequence>
<keyword evidence="2" id="KW-1185">Reference proteome</keyword>
<dbReference type="EMBL" id="DS113277">
    <property type="protein sequence ID" value="EAY13977.1"/>
    <property type="molecule type" value="Genomic_DNA"/>
</dbReference>
<reference evidence="1" key="1">
    <citation type="submission" date="2006-10" db="EMBL/GenBank/DDBJ databases">
        <authorList>
            <person name="Amadeo P."/>
            <person name="Zhao Q."/>
            <person name="Wortman J."/>
            <person name="Fraser-Liggett C."/>
            <person name="Carlton J."/>
        </authorList>
    </citation>
    <scope>NUCLEOTIDE SEQUENCE</scope>
    <source>
        <strain evidence="1">G3</strain>
    </source>
</reference>
<organism evidence="1 2">
    <name type="scientific">Trichomonas vaginalis (strain ATCC PRA-98 / G3)</name>
    <dbReference type="NCBI Taxonomy" id="412133"/>
    <lineage>
        <taxon>Eukaryota</taxon>
        <taxon>Metamonada</taxon>
        <taxon>Parabasalia</taxon>
        <taxon>Trichomonadida</taxon>
        <taxon>Trichomonadidae</taxon>
        <taxon>Trichomonas</taxon>
    </lineage>
</organism>
<dbReference type="VEuPathDB" id="TrichDB:TVAG_491150"/>
<reference evidence="1" key="2">
    <citation type="journal article" date="2007" name="Science">
        <title>Draft genome sequence of the sexually transmitted pathogen Trichomonas vaginalis.</title>
        <authorList>
            <person name="Carlton J.M."/>
            <person name="Hirt R.P."/>
            <person name="Silva J.C."/>
            <person name="Delcher A.L."/>
            <person name="Schatz M."/>
            <person name="Zhao Q."/>
            <person name="Wortman J.R."/>
            <person name="Bidwell S.L."/>
            <person name="Alsmark U.C.M."/>
            <person name="Besteiro S."/>
            <person name="Sicheritz-Ponten T."/>
            <person name="Noel C.J."/>
            <person name="Dacks J.B."/>
            <person name="Foster P.G."/>
            <person name="Simillion C."/>
            <person name="Van de Peer Y."/>
            <person name="Miranda-Saavedra D."/>
            <person name="Barton G.J."/>
            <person name="Westrop G.D."/>
            <person name="Mueller S."/>
            <person name="Dessi D."/>
            <person name="Fiori P.L."/>
            <person name="Ren Q."/>
            <person name="Paulsen I."/>
            <person name="Zhang H."/>
            <person name="Bastida-Corcuera F.D."/>
            <person name="Simoes-Barbosa A."/>
            <person name="Brown M.T."/>
            <person name="Hayes R.D."/>
            <person name="Mukherjee M."/>
            <person name="Okumura C.Y."/>
            <person name="Schneider R."/>
            <person name="Smith A.J."/>
            <person name="Vanacova S."/>
            <person name="Villalvazo M."/>
            <person name="Haas B.J."/>
            <person name="Pertea M."/>
            <person name="Feldblyum T.V."/>
            <person name="Utterback T.R."/>
            <person name="Shu C.L."/>
            <person name="Osoegawa K."/>
            <person name="de Jong P.J."/>
            <person name="Hrdy I."/>
            <person name="Horvathova L."/>
            <person name="Zubacova Z."/>
            <person name="Dolezal P."/>
            <person name="Malik S.B."/>
            <person name="Logsdon J.M. Jr."/>
            <person name="Henze K."/>
            <person name="Gupta A."/>
            <person name="Wang C.C."/>
            <person name="Dunne R.L."/>
            <person name="Upcroft J.A."/>
            <person name="Upcroft P."/>
            <person name="White O."/>
            <person name="Salzberg S.L."/>
            <person name="Tang P."/>
            <person name="Chiu C.-H."/>
            <person name="Lee Y.-S."/>
            <person name="Embley T.M."/>
            <person name="Coombs G.H."/>
            <person name="Mottram J.C."/>
            <person name="Tachezy J."/>
            <person name="Fraser-Liggett C.M."/>
            <person name="Johnson P.J."/>
        </authorList>
    </citation>
    <scope>NUCLEOTIDE SEQUENCE [LARGE SCALE GENOMIC DNA]</scope>
    <source>
        <strain evidence="1">G3</strain>
    </source>
</reference>
<dbReference type="AlphaFoldDB" id="A2E058"/>
<name>A2E058_TRIV3</name>
<proteinExistence type="predicted"/>
<dbReference type="VEuPathDB" id="TrichDB:TVAGG3_0219250"/>
<protein>
    <submittedName>
        <fullName evidence="1">Uncharacterized protein</fullName>
    </submittedName>
</protein>
<evidence type="ECO:0000313" key="1">
    <source>
        <dbReference type="EMBL" id="EAY13977.1"/>
    </source>
</evidence>